<accession>A0ACC6N626</accession>
<evidence type="ECO:0000313" key="2">
    <source>
        <dbReference type="Proteomes" id="UP001304050"/>
    </source>
</evidence>
<proteinExistence type="predicted"/>
<protein>
    <submittedName>
        <fullName evidence="1">CDP-alcohol phosphatidyltransferase family protein</fullName>
    </submittedName>
</protein>
<organism evidence="1 2">
    <name type="scientific">Rhizobium mulingense</name>
    <dbReference type="NCBI Taxonomy" id="3031128"/>
    <lineage>
        <taxon>Bacteria</taxon>
        <taxon>Pseudomonadati</taxon>
        <taxon>Pseudomonadota</taxon>
        <taxon>Alphaproteobacteria</taxon>
        <taxon>Hyphomicrobiales</taxon>
        <taxon>Rhizobiaceae</taxon>
        <taxon>Rhizobium/Agrobacterium group</taxon>
        <taxon>Rhizobium</taxon>
    </lineage>
</organism>
<dbReference type="Proteomes" id="UP001304050">
    <property type="component" value="Unassembled WGS sequence"/>
</dbReference>
<name>A0ACC6N626_9HYPH</name>
<keyword evidence="2" id="KW-1185">Reference proteome</keyword>
<reference evidence="1" key="1">
    <citation type="submission" date="2023-12" db="EMBL/GenBank/DDBJ databases">
        <title>Diversity of Rhizobium in root nodule of phaseolus vulgaris.</title>
        <authorList>
            <person name="Wang H."/>
        </authorList>
    </citation>
    <scope>NUCLEOTIDE SEQUENCE</scope>
    <source>
        <strain evidence="1">MJ31</strain>
    </source>
</reference>
<gene>
    <name evidence="1" type="ORF">U8465_29180</name>
</gene>
<evidence type="ECO:0000313" key="1">
    <source>
        <dbReference type="EMBL" id="MEA3521082.1"/>
    </source>
</evidence>
<comment type="caution">
    <text evidence="1">The sequence shown here is derived from an EMBL/GenBank/DDBJ whole genome shotgun (WGS) entry which is preliminary data.</text>
</comment>
<sequence>MSVVHGLVWEDGPLKLANVVTLSRGLLIAPILLLLSYGYAGPALVLYLIASMTDLVDGWLARRTKRASEYGPALTPSSTTSSPSPFCFFYSRHIPASRPATELRWQSCSAAR</sequence>
<dbReference type="EMBL" id="JAYESG010000024">
    <property type="protein sequence ID" value="MEA3521082.1"/>
    <property type="molecule type" value="Genomic_DNA"/>
</dbReference>